<dbReference type="Proteomes" id="UP000002357">
    <property type="component" value="Plasmid pSCL4"/>
</dbReference>
<keyword evidence="2" id="KW-0614">Plasmid</keyword>
<dbReference type="InterPro" id="IPR038597">
    <property type="entry name" value="GGGP/HepGP_synthase_sf"/>
</dbReference>
<dbReference type="GeneID" id="93734362"/>
<keyword evidence="3" id="KW-1185">Reference proteome</keyword>
<sequence>MNAVPELTHRTPRKTTPPPAVFHPGKTLARLREHPPGPVHIIDPFKIPQHEAVEKAAALDALGFPAILLASTDYTAFEDRMEPYLAAIKQVTSLPLLLHFPPRKGIGFPLVAGADAVVLPALLGSTDDYYVWKSYLETLLALPVRLDREDWPELLLTVALTFGEDHKTGDLLGTVPVNTENIEDTENTEDSRGARGPAGGNRLDTHIAVARDFGFHLVYLYSRYDRVPLDVIRRFRAGLRPGQILFVSGNVHRREQVDDYLAAGADCVGFAGALEHPDWRTTLKELADPGRRREESR</sequence>
<dbReference type="EMBL" id="CM000914">
    <property type="protein sequence ID" value="EFG04772.2"/>
    <property type="molecule type" value="Genomic_DNA"/>
</dbReference>
<dbReference type="InterPro" id="IPR011060">
    <property type="entry name" value="RibuloseP-bd_barrel"/>
</dbReference>
<evidence type="ECO:0000256" key="1">
    <source>
        <dbReference type="SAM" id="MobiDB-lite"/>
    </source>
</evidence>
<gene>
    <name evidence="2" type="primary">moeO5</name>
    <name evidence="2" type="ORF">SCLAV_p1286</name>
</gene>
<dbReference type="SUPFAM" id="SSF51366">
    <property type="entry name" value="Ribulose-phoshate binding barrel"/>
    <property type="match status" value="1"/>
</dbReference>
<dbReference type="AlphaFoldDB" id="D5SLH9"/>
<dbReference type="Gene3D" id="3.20.20.390">
    <property type="entry name" value="FMN-linked oxidoreductases"/>
    <property type="match status" value="2"/>
</dbReference>
<dbReference type="RefSeq" id="WP_003963604.1">
    <property type="nucleotide sequence ID" value="NZ_CM000914.1"/>
</dbReference>
<accession>D5SLH9</accession>
<dbReference type="eggNOG" id="COG1646">
    <property type="taxonomic scope" value="Bacteria"/>
</dbReference>
<evidence type="ECO:0000313" key="2">
    <source>
        <dbReference type="EMBL" id="EFG04772.2"/>
    </source>
</evidence>
<feature type="region of interest" description="Disordered" evidence="1">
    <location>
        <begin position="1"/>
        <end position="22"/>
    </location>
</feature>
<proteinExistence type="predicted"/>
<geneLocation type="plasmid" evidence="2 3">
    <name>pSCL4</name>
</geneLocation>
<reference evidence="2 3" key="1">
    <citation type="journal article" date="2010" name="Genome Biol. Evol.">
        <title>The sequence of a 1.8-mb bacterial linear plasmid reveals a rich evolutionary reservoir of secondary metabolic pathways.</title>
        <authorList>
            <person name="Medema M.H."/>
            <person name="Trefzer A."/>
            <person name="Kovalchuk A."/>
            <person name="van den Berg M."/>
            <person name="Mueller U."/>
            <person name="Heijne W."/>
            <person name="Wu L."/>
            <person name="Alam M.T."/>
            <person name="Ronning C.M."/>
            <person name="Nierman W.C."/>
            <person name="Bovenberg R.A.L."/>
            <person name="Breitling R."/>
            <person name="Takano E."/>
        </authorList>
    </citation>
    <scope>NUCLEOTIDE SEQUENCE [LARGE SCALE GENOMIC DNA]</scope>
    <source>
        <strain evidence="3">ATCC 27064 / DSM 738 / JCM 4710 / NBRC 13307 / NCIMB 12785 / NRRL 3585 / VKM Ac-602</strain>
        <plasmid evidence="2">pSCL4</plasmid>
    </source>
</reference>
<evidence type="ECO:0000313" key="3">
    <source>
        <dbReference type="Proteomes" id="UP000002357"/>
    </source>
</evidence>
<name>D5SLH9_STRCL</name>
<organism evidence="2 3">
    <name type="scientific">Streptomyces clavuligerus</name>
    <dbReference type="NCBI Taxonomy" id="1901"/>
    <lineage>
        <taxon>Bacteria</taxon>
        <taxon>Bacillati</taxon>
        <taxon>Actinomycetota</taxon>
        <taxon>Actinomycetes</taxon>
        <taxon>Kitasatosporales</taxon>
        <taxon>Streptomycetaceae</taxon>
        <taxon>Streptomyces</taxon>
    </lineage>
</organism>
<protein>
    <submittedName>
        <fullName evidence="2">Moenomycin biosynthesis protein MoeO5</fullName>
    </submittedName>
</protein>
<dbReference type="OrthoDB" id="9775082at2"/>